<evidence type="ECO:0000313" key="2">
    <source>
        <dbReference type="EMBL" id="MDR5904869.1"/>
    </source>
</evidence>
<evidence type="ECO:0000313" key="3">
    <source>
        <dbReference type="Proteomes" id="UP001251374"/>
    </source>
</evidence>
<dbReference type="EMBL" id="JARWAM010000004">
    <property type="protein sequence ID" value="MDR5904869.1"/>
    <property type="molecule type" value="Genomic_DNA"/>
</dbReference>
<evidence type="ECO:0000256" key="1">
    <source>
        <dbReference type="SAM" id="Phobius"/>
    </source>
</evidence>
<dbReference type="RefSeq" id="WP_309718454.1">
    <property type="nucleotide sequence ID" value="NZ_JARWAM010000004.1"/>
</dbReference>
<sequence>MEISPLLEGSQVLVATSAPSWYDYTSLAFTLLGAFGGALVGAWGGYRASLKAGNSLLRREKLEEALWTLNEVNRSTGSFIHQLHFTYRKEGSDAAKKLVTNEPDALDLQSLSRLKMLIEIYLRDSYKTVDGLEACIYLFDMSCRNLNRINGPDDEKNGLAVFSKHHKQYLSYKQDLKKALLQKLHT</sequence>
<keyword evidence="3" id="KW-1185">Reference proteome</keyword>
<keyword evidence="1" id="KW-1133">Transmembrane helix</keyword>
<keyword evidence="1" id="KW-0812">Transmembrane</keyword>
<name>A0ABU1HBM1_9GAMM</name>
<dbReference type="Proteomes" id="UP001251374">
    <property type="component" value="Unassembled WGS sequence"/>
</dbReference>
<keyword evidence="1" id="KW-0472">Membrane</keyword>
<accession>A0ABU1HBM1</accession>
<protein>
    <submittedName>
        <fullName evidence="2">Uncharacterized protein</fullName>
    </submittedName>
</protein>
<comment type="caution">
    <text evidence="2">The sequence shown here is derived from an EMBL/GenBank/DDBJ whole genome shotgun (WGS) entry which is preliminary data.</text>
</comment>
<reference evidence="2 3" key="1">
    <citation type="submission" date="2023-04" db="EMBL/GenBank/DDBJ databases">
        <title>A long-awaited taxogenomic arrangement of the family Halomonadaceae.</title>
        <authorList>
            <person name="De La Haba R."/>
            <person name="Chuvochina M."/>
            <person name="Wittouck S."/>
            <person name="Arahal D.R."/>
            <person name="Sanchez-Porro C."/>
            <person name="Hugenholtz P."/>
            <person name="Ventosa A."/>
        </authorList>
    </citation>
    <scope>NUCLEOTIDE SEQUENCE [LARGE SCALE GENOMIC DNA]</scope>
    <source>
        <strain evidence="2 3">DSM 26770</strain>
    </source>
</reference>
<proteinExistence type="predicted"/>
<organism evidence="2 3">
    <name type="scientific">Franzmannia qiaohouensis</name>
    <dbReference type="NCBI Taxonomy" id="1329370"/>
    <lineage>
        <taxon>Bacteria</taxon>
        <taxon>Pseudomonadati</taxon>
        <taxon>Pseudomonadota</taxon>
        <taxon>Gammaproteobacteria</taxon>
        <taxon>Oceanospirillales</taxon>
        <taxon>Halomonadaceae</taxon>
        <taxon>Franzmannia</taxon>
    </lineage>
</organism>
<feature type="transmembrane region" description="Helical" evidence="1">
    <location>
        <begin position="27"/>
        <end position="46"/>
    </location>
</feature>
<gene>
    <name evidence="2" type="ORF">QC821_06235</name>
</gene>